<dbReference type="Proteomes" id="UP000265520">
    <property type="component" value="Unassembled WGS sequence"/>
</dbReference>
<reference evidence="2 3" key="1">
    <citation type="journal article" date="2018" name="Front. Plant Sci.">
        <title>Red Clover (Trifolium pratense) and Zigzag Clover (T. medium) - A Picture of Genomic Similarities and Differences.</title>
        <authorList>
            <person name="Dluhosova J."/>
            <person name="Istvanek J."/>
            <person name="Nedelnik J."/>
            <person name="Repkova J."/>
        </authorList>
    </citation>
    <scope>NUCLEOTIDE SEQUENCE [LARGE SCALE GENOMIC DNA]</scope>
    <source>
        <strain evidence="3">cv. 10/8</strain>
        <tissue evidence="2">Leaf</tissue>
    </source>
</reference>
<keyword evidence="3" id="KW-1185">Reference proteome</keyword>
<feature type="transmembrane region" description="Helical" evidence="1">
    <location>
        <begin position="45"/>
        <end position="65"/>
    </location>
</feature>
<comment type="caution">
    <text evidence="2">The sequence shown here is derived from an EMBL/GenBank/DDBJ whole genome shotgun (WGS) entry which is preliminary data.</text>
</comment>
<evidence type="ECO:0000313" key="3">
    <source>
        <dbReference type="Proteomes" id="UP000265520"/>
    </source>
</evidence>
<feature type="transmembrane region" description="Helical" evidence="1">
    <location>
        <begin position="77"/>
        <end position="101"/>
    </location>
</feature>
<feature type="transmembrane region" description="Helical" evidence="1">
    <location>
        <begin position="123"/>
        <end position="146"/>
    </location>
</feature>
<evidence type="ECO:0000313" key="2">
    <source>
        <dbReference type="EMBL" id="MCH84697.1"/>
    </source>
</evidence>
<keyword evidence="1" id="KW-1133">Transmembrane helix</keyword>
<keyword evidence="1" id="KW-0812">Transmembrane</keyword>
<proteinExistence type="predicted"/>
<accession>A0A392MB10</accession>
<protein>
    <submittedName>
        <fullName evidence="2">Uncharacterized protein</fullName>
    </submittedName>
</protein>
<name>A0A392MB10_9FABA</name>
<organism evidence="2 3">
    <name type="scientific">Trifolium medium</name>
    <dbReference type="NCBI Taxonomy" id="97028"/>
    <lineage>
        <taxon>Eukaryota</taxon>
        <taxon>Viridiplantae</taxon>
        <taxon>Streptophyta</taxon>
        <taxon>Embryophyta</taxon>
        <taxon>Tracheophyta</taxon>
        <taxon>Spermatophyta</taxon>
        <taxon>Magnoliopsida</taxon>
        <taxon>eudicotyledons</taxon>
        <taxon>Gunneridae</taxon>
        <taxon>Pentapetalae</taxon>
        <taxon>rosids</taxon>
        <taxon>fabids</taxon>
        <taxon>Fabales</taxon>
        <taxon>Fabaceae</taxon>
        <taxon>Papilionoideae</taxon>
        <taxon>50 kb inversion clade</taxon>
        <taxon>NPAAA clade</taxon>
        <taxon>Hologalegina</taxon>
        <taxon>IRL clade</taxon>
        <taxon>Trifolieae</taxon>
        <taxon>Trifolium</taxon>
    </lineage>
</organism>
<sequence length="194" mass="21343">HLSVKYDVAKRVTAGLTKSFPLAIYLLTTNTLGVEPSSLLLRRRFWWWFVAPVTILVGFSCSDDNCFGGGSLLRRHLVVLVCSAVLVVLAIEWALVFGALYCPLQVFSGGGCWPVDVGFGEFLFWRGCSCLLAATLLLFCCGSRMFSLCQNLFLRNEFFSSLLRSPHNQIANVDSFPRPVVSGGLHRADCLGGL</sequence>
<dbReference type="EMBL" id="LXQA010007236">
    <property type="protein sequence ID" value="MCH84697.1"/>
    <property type="molecule type" value="Genomic_DNA"/>
</dbReference>
<evidence type="ECO:0000256" key="1">
    <source>
        <dbReference type="SAM" id="Phobius"/>
    </source>
</evidence>
<feature type="non-terminal residue" evidence="2">
    <location>
        <position position="1"/>
    </location>
</feature>
<keyword evidence="1" id="KW-0472">Membrane</keyword>
<dbReference type="AlphaFoldDB" id="A0A392MB10"/>
<gene>
    <name evidence="2" type="ORF">A2U01_0005532</name>
</gene>